<gene>
    <name evidence="2" type="ORF">THAR02_03414</name>
</gene>
<accession>A0A0F9XJ11</accession>
<organism evidence="2 3">
    <name type="scientific">Trichoderma harzianum</name>
    <name type="common">Hypocrea lixii</name>
    <dbReference type="NCBI Taxonomy" id="5544"/>
    <lineage>
        <taxon>Eukaryota</taxon>
        <taxon>Fungi</taxon>
        <taxon>Dikarya</taxon>
        <taxon>Ascomycota</taxon>
        <taxon>Pezizomycotina</taxon>
        <taxon>Sordariomycetes</taxon>
        <taxon>Hypocreomycetidae</taxon>
        <taxon>Hypocreales</taxon>
        <taxon>Hypocreaceae</taxon>
        <taxon>Trichoderma</taxon>
    </lineage>
</organism>
<dbReference type="AlphaFoldDB" id="A0A0F9XJ11"/>
<sequence>MVQRSLAPLHRRWIPTRSGRFCGPVSIFACRRAMDSPYKLRFQKTPPSQGDQVCGLGGAFGATDTLDPKESVESNAGMVSRLAGKLARRFSSPCDNTRTRKTKETQAEPAATEMRKMSDIDRLYVLANPYSDERLAMQEQEELSSLMDSPTSRLSKTSGRESADSQTSNTSLSNYFTYAKEQSNNIAKLAENTSLLAGMSLEATVATSKLIPSVLRHVSYVI</sequence>
<reference evidence="3" key="1">
    <citation type="journal article" date="2015" name="Genome Announc.">
        <title>Draft whole-genome sequence of the biocontrol agent Trichoderma harzianum T6776.</title>
        <authorList>
            <person name="Baroncelli R."/>
            <person name="Piaggeschi G."/>
            <person name="Fiorini L."/>
            <person name="Bertolini E."/>
            <person name="Zapparata A."/>
            <person name="Pe M.E."/>
            <person name="Sarrocco S."/>
            <person name="Vannacci G."/>
        </authorList>
    </citation>
    <scope>NUCLEOTIDE SEQUENCE [LARGE SCALE GENOMIC DNA]</scope>
    <source>
        <strain evidence="3">T6776</strain>
    </source>
</reference>
<comment type="caution">
    <text evidence="2">The sequence shown here is derived from an EMBL/GenBank/DDBJ whole genome shotgun (WGS) entry which is preliminary data.</text>
</comment>
<evidence type="ECO:0000313" key="3">
    <source>
        <dbReference type="Proteomes" id="UP000034112"/>
    </source>
</evidence>
<feature type="compositionally biased region" description="Polar residues" evidence="1">
    <location>
        <begin position="146"/>
        <end position="157"/>
    </location>
</feature>
<feature type="region of interest" description="Disordered" evidence="1">
    <location>
        <begin position="91"/>
        <end position="113"/>
    </location>
</feature>
<name>A0A0F9XJ11_TRIHA</name>
<evidence type="ECO:0000313" key="2">
    <source>
        <dbReference type="EMBL" id="KKP04470.1"/>
    </source>
</evidence>
<evidence type="ECO:0000256" key="1">
    <source>
        <dbReference type="SAM" id="MobiDB-lite"/>
    </source>
</evidence>
<protein>
    <submittedName>
        <fullName evidence="2">Uncharacterized protein</fullName>
    </submittedName>
</protein>
<feature type="region of interest" description="Disordered" evidence="1">
    <location>
        <begin position="141"/>
        <end position="169"/>
    </location>
</feature>
<proteinExistence type="predicted"/>
<dbReference type="EMBL" id="JOKZ01000076">
    <property type="protein sequence ID" value="KKP04470.1"/>
    <property type="molecule type" value="Genomic_DNA"/>
</dbReference>
<dbReference type="Proteomes" id="UP000034112">
    <property type="component" value="Unassembled WGS sequence"/>
</dbReference>